<dbReference type="Gene3D" id="3.20.20.370">
    <property type="entry name" value="Glycoside hydrolase/deacetylase"/>
    <property type="match status" value="1"/>
</dbReference>
<sequence length="270" mass="27698">MLVARAGHDSTVRRHYRVHMPSIDLNADLGEIVEGEPTADDAAMFAVVSSASVACGGHAGDPDAMRAAVALAAARGVAIGAHPSYPDRAGFGRQALQIAPARLRGELAAQLGTLRAAGADIRYVKPHGALYHAAGSDPQTASAVVAEVAALAAELGRPVPVLGLGERLRDAAADAGVPFFDEAFLDRGYLPNGTLVPRGMPGALLHDPHEVAQRAVRLATTGEVVAVDGSVVRTEAVSLCLHGDTPEAVEMAVAVRTALAAAGVEVRAPW</sequence>
<gene>
    <name evidence="1" type="ORF">GCM10009862_20320</name>
</gene>
<dbReference type="PANTHER" id="PTHR30292">
    <property type="entry name" value="UNCHARACTERIZED PROTEIN YBGL-RELATED"/>
    <property type="match status" value="1"/>
</dbReference>
<dbReference type="SUPFAM" id="SSF88713">
    <property type="entry name" value="Glycoside hydrolase/deacetylase"/>
    <property type="match status" value="1"/>
</dbReference>
<reference evidence="1 2" key="1">
    <citation type="journal article" date="2019" name="Int. J. Syst. Evol. Microbiol.">
        <title>The Global Catalogue of Microorganisms (GCM) 10K type strain sequencing project: providing services to taxonomists for standard genome sequencing and annotation.</title>
        <authorList>
            <consortium name="The Broad Institute Genomics Platform"/>
            <consortium name="The Broad Institute Genome Sequencing Center for Infectious Disease"/>
            <person name="Wu L."/>
            <person name="Ma J."/>
        </authorList>
    </citation>
    <scope>NUCLEOTIDE SEQUENCE [LARGE SCALE GENOMIC DNA]</scope>
    <source>
        <strain evidence="1 2">JCM 16365</strain>
    </source>
</reference>
<accession>A0ABN3PIN0</accession>
<dbReference type="InterPro" id="IPR011330">
    <property type="entry name" value="Glyco_hydro/deAcase_b/a-brl"/>
</dbReference>
<dbReference type="EMBL" id="BAAARI010000012">
    <property type="protein sequence ID" value="GAA2581064.1"/>
    <property type="molecule type" value="Genomic_DNA"/>
</dbReference>
<dbReference type="InterPro" id="IPR005501">
    <property type="entry name" value="LamB/YcsF/PxpA-like"/>
</dbReference>
<organism evidence="1 2">
    <name type="scientific">Microbacterium binotii</name>
    <dbReference type="NCBI Taxonomy" id="462710"/>
    <lineage>
        <taxon>Bacteria</taxon>
        <taxon>Bacillati</taxon>
        <taxon>Actinomycetota</taxon>
        <taxon>Actinomycetes</taxon>
        <taxon>Micrococcales</taxon>
        <taxon>Microbacteriaceae</taxon>
        <taxon>Microbacterium</taxon>
    </lineage>
</organism>
<comment type="caution">
    <text evidence="1">The sequence shown here is derived from an EMBL/GenBank/DDBJ whole genome shotgun (WGS) entry which is preliminary data.</text>
</comment>
<evidence type="ECO:0000313" key="2">
    <source>
        <dbReference type="Proteomes" id="UP001500274"/>
    </source>
</evidence>
<dbReference type="NCBIfam" id="NF003814">
    <property type="entry name" value="PRK05406.1-3"/>
    <property type="match status" value="1"/>
</dbReference>
<evidence type="ECO:0000313" key="1">
    <source>
        <dbReference type="EMBL" id="GAA2581064.1"/>
    </source>
</evidence>
<dbReference type="CDD" id="cd10787">
    <property type="entry name" value="LamB_YcsF_like"/>
    <property type="match status" value="1"/>
</dbReference>
<dbReference type="PANTHER" id="PTHR30292:SF0">
    <property type="entry name" value="5-OXOPROLINASE SUBUNIT A"/>
    <property type="match status" value="1"/>
</dbReference>
<proteinExistence type="predicted"/>
<name>A0ABN3PIN0_9MICO</name>
<protein>
    <submittedName>
        <fullName evidence="1">5-oxoprolinase subunit PxpA</fullName>
    </submittedName>
</protein>
<dbReference type="Proteomes" id="UP001500274">
    <property type="component" value="Unassembled WGS sequence"/>
</dbReference>
<keyword evidence="2" id="KW-1185">Reference proteome</keyword>
<dbReference type="Pfam" id="PF03746">
    <property type="entry name" value="LamB_YcsF"/>
    <property type="match status" value="1"/>
</dbReference>